<reference evidence="1" key="1">
    <citation type="submission" date="2003-12" db="EMBL/GenBank/DDBJ databases">
        <authorList>
            <person name="Hong S.-F."/>
            <person name="Ou J.T."/>
        </authorList>
    </citation>
    <scope>NUCLEOTIDE SEQUENCE</scope>
    <source>
        <strain evidence="1">OU7025</strain>
        <plasmid evidence="1">pOU1113</plasmid>
    </source>
</reference>
<dbReference type="AlphaFoldDB" id="Q4L1V0"/>
<evidence type="ECO:0000313" key="1">
    <source>
        <dbReference type="EMBL" id="AAY88091.1"/>
    </source>
</evidence>
<reference evidence="1" key="2">
    <citation type="journal article" date="2008" name="FEMS Microbiol. Lett.">
        <title>Complete nucleotide sequence of a virulence plasmid of Salmonella enterica serovar Dublin and its phylogenetic relationship to the virulence plasmids of serovars Choleraesuis, Enteritidis and Typhimurium.</title>
        <authorList>
            <person name="Hong S.F."/>
            <person name="Chiu C.H."/>
            <person name="Chu C."/>
            <person name="Feng Y."/>
            <person name="Ou J.T."/>
        </authorList>
    </citation>
    <scope>NUCLEOTIDE SEQUENCE</scope>
    <source>
        <strain evidence="1">OU7025</strain>
    </source>
</reference>
<sequence length="78" mass="8123">MPLPAAAVFRHGGVMRGTVCGCGSDAAHRLLSAAGSGRLPSVRCSGRPFRNDCRSLSSCAGVRNTLLSRADARAHCLR</sequence>
<name>Q4L1V0_SALDU</name>
<accession>Q4L1V0</accession>
<organism evidence="1">
    <name type="scientific">Salmonella dublin</name>
    <dbReference type="NCBI Taxonomy" id="98360"/>
    <lineage>
        <taxon>Bacteria</taxon>
        <taxon>Pseudomonadati</taxon>
        <taxon>Pseudomonadota</taxon>
        <taxon>Gammaproteobacteria</taxon>
        <taxon>Enterobacterales</taxon>
        <taxon>Enterobacteriaceae</taxon>
        <taxon>Salmonella</taxon>
    </lineage>
</organism>
<keyword evidence="1" id="KW-0614">Plasmid</keyword>
<proteinExistence type="predicted"/>
<dbReference type="EMBL" id="AY517905">
    <property type="protein sequence ID" value="AAY88091.1"/>
    <property type="molecule type" value="Genomic_DNA"/>
</dbReference>
<geneLocation type="plasmid" evidence="1">
    <name>pOU1113</name>
</geneLocation>
<gene>
    <name evidence="1" type="primary">OU7</name>
</gene>
<protein>
    <submittedName>
        <fullName evidence="1">Uncharacterized protein</fullName>
    </submittedName>
</protein>